<feature type="transmembrane region" description="Helical" evidence="2">
    <location>
        <begin position="28"/>
        <end position="46"/>
    </location>
</feature>
<name>A0A9K3PJ93_9STRA</name>
<feature type="region of interest" description="Disordered" evidence="1">
    <location>
        <begin position="283"/>
        <end position="323"/>
    </location>
</feature>
<feature type="transmembrane region" description="Helical" evidence="2">
    <location>
        <begin position="218"/>
        <end position="235"/>
    </location>
</feature>
<proteinExistence type="predicted"/>
<organism evidence="3 4">
    <name type="scientific">Nitzschia inconspicua</name>
    <dbReference type="NCBI Taxonomy" id="303405"/>
    <lineage>
        <taxon>Eukaryota</taxon>
        <taxon>Sar</taxon>
        <taxon>Stramenopiles</taxon>
        <taxon>Ochrophyta</taxon>
        <taxon>Bacillariophyta</taxon>
        <taxon>Bacillariophyceae</taxon>
        <taxon>Bacillariophycidae</taxon>
        <taxon>Bacillariales</taxon>
        <taxon>Bacillariaceae</taxon>
        <taxon>Nitzschia</taxon>
    </lineage>
</organism>
<dbReference type="Proteomes" id="UP000693970">
    <property type="component" value="Unassembled WGS sequence"/>
</dbReference>
<dbReference type="AlphaFoldDB" id="A0A9K3PJ93"/>
<keyword evidence="2" id="KW-0472">Membrane</keyword>
<feature type="transmembrane region" description="Helical" evidence="2">
    <location>
        <begin position="255"/>
        <end position="278"/>
    </location>
</feature>
<feature type="transmembrane region" description="Helical" evidence="2">
    <location>
        <begin position="66"/>
        <end position="86"/>
    </location>
</feature>
<reference evidence="3" key="1">
    <citation type="journal article" date="2021" name="Sci. Rep.">
        <title>Diploid genomic architecture of Nitzschia inconspicua, an elite biomass production diatom.</title>
        <authorList>
            <person name="Oliver A."/>
            <person name="Podell S."/>
            <person name="Pinowska A."/>
            <person name="Traller J.C."/>
            <person name="Smith S.R."/>
            <person name="McClure R."/>
            <person name="Beliaev A."/>
            <person name="Bohutskyi P."/>
            <person name="Hill E.A."/>
            <person name="Rabines A."/>
            <person name="Zheng H."/>
            <person name="Allen L.Z."/>
            <person name="Kuo A."/>
            <person name="Grigoriev I.V."/>
            <person name="Allen A.E."/>
            <person name="Hazlebeck D."/>
            <person name="Allen E.E."/>
        </authorList>
    </citation>
    <scope>NUCLEOTIDE SEQUENCE</scope>
    <source>
        <strain evidence="3">Hildebrandi</strain>
    </source>
</reference>
<protein>
    <submittedName>
        <fullName evidence="3">Uncharacterized protein</fullName>
    </submittedName>
</protein>
<keyword evidence="2" id="KW-0812">Transmembrane</keyword>
<evidence type="ECO:0000313" key="3">
    <source>
        <dbReference type="EMBL" id="KAG7348791.1"/>
    </source>
</evidence>
<sequence length="323" mass="35261">MAQEQSATTATTAKFCSCSCNKFNYINLIAYLINVFVTFAIGQFGLGGRPTNGELSDKYQTIVTPIGLMFSIWGPIFIFQALWALWQFLVPSQRNSEGVLKTGWWYAIAVVFQCGWTFAFSWEVMWASLVCMYGICISLVTATLRLQTYEKTWKGYLLWQFPISLHCGWIIAASAVNTNVLPVFYEADSTVQIAVAGASLGVLVLVAFAWLKAYPVDLAPPCVLVWALTGVYLALEDPADMIVATFSERQITATQYSVLGGLSLIALGVVLKGLYVLCVQRRSKAKPRGTAPSSSTEAKKGGDSTSDEESPKVVTGLEDEVSA</sequence>
<keyword evidence="2" id="KW-1133">Transmembrane helix</keyword>
<evidence type="ECO:0000256" key="1">
    <source>
        <dbReference type="SAM" id="MobiDB-lite"/>
    </source>
</evidence>
<feature type="transmembrane region" description="Helical" evidence="2">
    <location>
        <begin position="124"/>
        <end position="144"/>
    </location>
</feature>
<feature type="transmembrane region" description="Helical" evidence="2">
    <location>
        <begin position="191"/>
        <end position="211"/>
    </location>
</feature>
<feature type="transmembrane region" description="Helical" evidence="2">
    <location>
        <begin position="98"/>
        <end position="118"/>
    </location>
</feature>
<accession>A0A9K3PJ93</accession>
<dbReference type="PANTHER" id="PTHR33802:SF1">
    <property type="entry name" value="XK-RELATED PROTEIN"/>
    <property type="match status" value="1"/>
</dbReference>
<evidence type="ECO:0000313" key="4">
    <source>
        <dbReference type="Proteomes" id="UP000693970"/>
    </source>
</evidence>
<gene>
    <name evidence="3" type="ORF">IV203_011388</name>
</gene>
<evidence type="ECO:0000256" key="2">
    <source>
        <dbReference type="SAM" id="Phobius"/>
    </source>
</evidence>
<comment type="caution">
    <text evidence="3">The sequence shown here is derived from an EMBL/GenBank/DDBJ whole genome shotgun (WGS) entry which is preliminary data.</text>
</comment>
<dbReference type="OrthoDB" id="5586934at2759"/>
<feature type="transmembrane region" description="Helical" evidence="2">
    <location>
        <begin position="156"/>
        <end position="176"/>
    </location>
</feature>
<keyword evidence="4" id="KW-1185">Reference proteome</keyword>
<dbReference type="EMBL" id="JAGRRH010000019">
    <property type="protein sequence ID" value="KAG7348791.1"/>
    <property type="molecule type" value="Genomic_DNA"/>
</dbReference>
<dbReference type="PANTHER" id="PTHR33802">
    <property type="entry name" value="SI:CH211-161H7.5-RELATED"/>
    <property type="match status" value="1"/>
</dbReference>
<reference evidence="3" key="2">
    <citation type="submission" date="2021-04" db="EMBL/GenBank/DDBJ databases">
        <authorList>
            <person name="Podell S."/>
        </authorList>
    </citation>
    <scope>NUCLEOTIDE SEQUENCE</scope>
    <source>
        <strain evidence="3">Hildebrandi</strain>
    </source>
</reference>